<proteinExistence type="predicted"/>
<keyword evidence="2" id="KW-0812">Transmembrane</keyword>
<evidence type="ECO:0000256" key="1">
    <source>
        <dbReference type="SAM" id="MobiDB-lite"/>
    </source>
</evidence>
<keyword evidence="2" id="KW-1133">Transmembrane helix</keyword>
<name>A0A5C3NIG7_9AGAM</name>
<reference evidence="3 4" key="1">
    <citation type="journal article" date="2019" name="Nat. Ecol. Evol.">
        <title>Megaphylogeny resolves global patterns of mushroom evolution.</title>
        <authorList>
            <person name="Varga T."/>
            <person name="Krizsan K."/>
            <person name="Foldi C."/>
            <person name="Dima B."/>
            <person name="Sanchez-Garcia M."/>
            <person name="Sanchez-Ramirez S."/>
            <person name="Szollosi G.J."/>
            <person name="Szarkandi J.G."/>
            <person name="Papp V."/>
            <person name="Albert L."/>
            <person name="Andreopoulos W."/>
            <person name="Angelini C."/>
            <person name="Antonin V."/>
            <person name="Barry K.W."/>
            <person name="Bougher N.L."/>
            <person name="Buchanan P."/>
            <person name="Buyck B."/>
            <person name="Bense V."/>
            <person name="Catcheside P."/>
            <person name="Chovatia M."/>
            <person name="Cooper J."/>
            <person name="Damon W."/>
            <person name="Desjardin D."/>
            <person name="Finy P."/>
            <person name="Geml J."/>
            <person name="Haridas S."/>
            <person name="Hughes K."/>
            <person name="Justo A."/>
            <person name="Karasinski D."/>
            <person name="Kautmanova I."/>
            <person name="Kiss B."/>
            <person name="Kocsube S."/>
            <person name="Kotiranta H."/>
            <person name="LaButti K.M."/>
            <person name="Lechner B.E."/>
            <person name="Liimatainen K."/>
            <person name="Lipzen A."/>
            <person name="Lukacs Z."/>
            <person name="Mihaltcheva S."/>
            <person name="Morgado L.N."/>
            <person name="Niskanen T."/>
            <person name="Noordeloos M.E."/>
            <person name="Ohm R.A."/>
            <person name="Ortiz-Santana B."/>
            <person name="Ovrebo C."/>
            <person name="Racz N."/>
            <person name="Riley R."/>
            <person name="Savchenko A."/>
            <person name="Shiryaev A."/>
            <person name="Soop K."/>
            <person name="Spirin V."/>
            <person name="Szebenyi C."/>
            <person name="Tomsovsky M."/>
            <person name="Tulloss R.E."/>
            <person name="Uehling J."/>
            <person name="Grigoriev I.V."/>
            <person name="Vagvolgyi C."/>
            <person name="Papp T."/>
            <person name="Martin F.M."/>
            <person name="Miettinen O."/>
            <person name="Hibbett D.S."/>
            <person name="Nagy L.G."/>
        </authorList>
    </citation>
    <scope>NUCLEOTIDE SEQUENCE [LARGE SCALE GENOMIC DNA]</scope>
    <source>
        <strain evidence="3 4">OMC1185</strain>
    </source>
</reference>
<feature type="region of interest" description="Disordered" evidence="1">
    <location>
        <begin position="47"/>
        <end position="87"/>
    </location>
</feature>
<evidence type="ECO:0000313" key="3">
    <source>
        <dbReference type="EMBL" id="TFK57182.1"/>
    </source>
</evidence>
<sequence length="189" mass="20290">MVLPVILSLTYFSLSMLSIAIIRYHHIPNRVQSNSLSRSLVIPRSTNFAHPSPSSGPVLESHNSRKKELSNGLPPGSGRLSTRTTSNPREITMLVMGSCFRKQTRNKAWRRGPAGRSGTVKSCLVDNIKNRVTLVSLSWIPSLRTSSPSNIDAQCAEHTAAASAYSSDSLMTAAAAAVDATRTGVASGR</sequence>
<protein>
    <submittedName>
        <fullName evidence="3">Uncharacterized protein</fullName>
    </submittedName>
</protein>
<dbReference type="AlphaFoldDB" id="A0A5C3NIG7"/>
<evidence type="ECO:0000313" key="4">
    <source>
        <dbReference type="Proteomes" id="UP000305948"/>
    </source>
</evidence>
<organism evidence="3 4">
    <name type="scientific">Heliocybe sulcata</name>
    <dbReference type="NCBI Taxonomy" id="5364"/>
    <lineage>
        <taxon>Eukaryota</taxon>
        <taxon>Fungi</taxon>
        <taxon>Dikarya</taxon>
        <taxon>Basidiomycota</taxon>
        <taxon>Agaricomycotina</taxon>
        <taxon>Agaricomycetes</taxon>
        <taxon>Gloeophyllales</taxon>
        <taxon>Gloeophyllaceae</taxon>
        <taxon>Heliocybe</taxon>
    </lineage>
</organism>
<evidence type="ECO:0000256" key="2">
    <source>
        <dbReference type="SAM" id="Phobius"/>
    </source>
</evidence>
<dbReference type="Proteomes" id="UP000305948">
    <property type="component" value="Unassembled WGS sequence"/>
</dbReference>
<keyword evidence="4" id="KW-1185">Reference proteome</keyword>
<keyword evidence="2" id="KW-0472">Membrane</keyword>
<gene>
    <name evidence="3" type="ORF">OE88DRAFT_1650804</name>
</gene>
<feature type="transmembrane region" description="Helical" evidence="2">
    <location>
        <begin position="6"/>
        <end position="24"/>
    </location>
</feature>
<accession>A0A5C3NIG7</accession>
<dbReference type="EMBL" id="ML213503">
    <property type="protein sequence ID" value="TFK57182.1"/>
    <property type="molecule type" value="Genomic_DNA"/>
</dbReference>